<protein>
    <submittedName>
        <fullName evidence="1">Histidine phosphatase family protein</fullName>
    </submittedName>
</protein>
<gene>
    <name evidence="1" type="ORF">QLH52_23325</name>
</gene>
<evidence type="ECO:0000313" key="2">
    <source>
        <dbReference type="Proteomes" id="UP001284537"/>
    </source>
</evidence>
<keyword evidence="2" id="KW-1185">Reference proteome</keyword>
<name>A0ABU4UM55_9GAMM</name>
<sequence length="165" mass="17838">MLITFLRHATAEVGGLSLPDSDRALIDKGEKQVKRIAAFCLANGLIPESIYCSPLLRAQQTARLLNQSLSGSPAPQTVSWLAIETATPTILTELSKLARRGISDAWLVGHEPDFSTAISRLLGTTPDNIVIKKASLTRLDTDFSDQASAKLLWSIPCALMHQGQT</sequence>
<dbReference type="EMBL" id="JAXARY010000034">
    <property type="protein sequence ID" value="MDX8130241.1"/>
    <property type="molecule type" value="Genomic_DNA"/>
</dbReference>
<dbReference type="SMART" id="SM00855">
    <property type="entry name" value="PGAM"/>
    <property type="match status" value="1"/>
</dbReference>
<dbReference type="InterPro" id="IPR013078">
    <property type="entry name" value="His_Pase_superF_clade-1"/>
</dbReference>
<organism evidence="1 2">
    <name type="scientific">Methylomonas defluvii</name>
    <dbReference type="NCBI Taxonomy" id="3045149"/>
    <lineage>
        <taxon>Bacteria</taxon>
        <taxon>Pseudomonadati</taxon>
        <taxon>Pseudomonadota</taxon>
        <taxon>Gammaproteobacteria</taxon>
        <taxon>Methylococcales</taxon>
        <taxon>Methylococcaceae</taxon>
        <taxon>Methylomonas</taxon>
    </lineage>
</organism>
<evidence type="ECO:0000313" key="1">
    <source>
        <dbReference type="EMBL" id="MDX8130241.1"/>
    </source>
</evidence>
<proteinExistence type="predicted"/>
<dbReference type="Gene3D" id="3.40.50.1240">
    <property type="entry name" value="Phosphoglycerate mutase-like"/>
    <property type="match status" value="1"/>
</dbReference>
<accession>A0ABU4UM55</accession>
<dbReference type="InterPro" id="IPR029033">
    <property type="entry name" value="His_PPase_superfam"/>
</dbReference>
<dbReference type="CDD" id="cd07067">
    <property type="entry name" value="HP_PGM_like"/>
    <property type="match status" value="1"/>
</dbReference>
<dbReference type="SUPFAM" id="SSF53254">
    <property type="entry name" value="Phosphoglycerate mutase-like"/>
    <property type="match status" value="1"/>
</dbReference>
<comment type="caution">
    <text evidence="1">The sequence shown here is derived from an EMBL/GenBank/DDBJ whole genome shotgun (WGS) entry which is preliminary data.</text>
</comment>
<dbReference type="RefSeq" id="WP_319963136.1">
    <property type="nucleotide sequence ID" value="NZ_JAXARY010000034.1"/>
</dbReference>
<reference evidence="1 2" key="1">
    <citation type="submission" date="2023-11" db="EMBL/GenBank/DDBJ databases">
        <authorList>
            <person name="Ouyang M.-Y."/>
        </authorList>
    </citation>
    <scope>NUCLEOTIDE SEQUENCE [LARGE SCALE GENOMIC DNA]</scope>
    <source>
        <strain evidence="1 2">OY6</strain>
    </source>
</reference>
<dbReference type="Proteomes" id="UP001284537">
    <property type="component" value="Unassembled WGS sequence"/>
</dbReference>
<dbReference type="Pfam" id="PF00300">
    <property type="entry name" value="His_Phos_1"/>
    <property type="match status" value="1"/>
</dbReference>